<gene>
    <name evidence="1" type="primary">orf96</name>
</gene>
<proteinExistence type="predicted"/>
<accession>A0A1Z1M3N9</accession>
<dbReference type="EMBL" id="MF101414">
    <property type="protein sequence ID" value="ARW60717.1"/>
    <property type="molecule type" value="Genomic_DNA"/>
</dbReference>
<organism evidence="1">
    <name type="scientific">Polysiphonia sp</name>
    <dbReference type="NCBI Taxonomy" id="1967842"/>
    <lineage>
        <taxon>Eukaryota</taxon>
        <taxon>Rhodophyta</taxon>
        <taxon>Florideophyceae</taxon>
        <taxon>Rhodymeniophycidae</taxon>
        <taxon>Ceramiales</taxon>
        <taxon>Rhodomelaceae</taxon>
        <taxon>Polysiphonioideae</taxon>
        <taxon>Polysiphonia</taxon>
    </lineage>
</organism>
<evidence type="ECO:0000313" key="1">
    <source>
        <dbReference type="EMBL" id="ARW60717.1"/>
    </source>
</evidence>
<reference evidence="1" key="1">
    <citation type="journal article" date="2017" name="J. Phycol.">
        <title>Analysis of chloroplast genomes and a supermatrix inform reclassification of the Rhodomelaceae (Rhodophyta).</title>
        <authorList>
            <person name="Diaz-Tapia P."/>
            <person name="Maggs C.A."/>
            <person name="West J.A."/>
            <person name="Verbruggen H."/>
        </authorList>
    </citation>
    <scope>NUCLEOTIDE SEQUENCE</scope>
    <source>
        <strain evidence="1">JH1432</strain>
    </source>
</reference>
<keyword evidence="1" id="KW-0150">Chloroplast</keyword>
<protein>
    <submittedName>
        <fullName evidence="1">Uncharacterized protein</fullName>
    </submittedName>
</protein>
<keyword evidence="1" id="KW-0934">Plastid</keyword>
<geneLocation type="chloroplast" evidence="1"/>
<dbReference type="AlphaFoldDB" id="A0A1Z1M3N9"/>
<sequence length="96" mass="11072">MFKSFTEKPENFINYSQGDLINYDALINNNELFKSLYELLKIGEWFTNIKSSIGASVNVLLEAALAKKFHLNSTKTLIEHVKYKSHHYLNENLSST</sequence>
<name>A0A1Z1M3N9_9FLOR</name>